<dbReference type="InterPro" id="IPR036388">
    <property type="entry name" value="WH-like_DNA-bd_sf"/>
</dbReference>
<dbReference type="PROSITE" id="PS01332">
    <property type="entry name" value="HTH_RRF2_1"/>
    <property type="match status" value="1"/>
</dbReference>
<dbReference type="NCBIfam" id="TIGR00738">
    <property type="entry name" value="rrf2_super"/>
    <property type="match status" value="1"/>
</dbReference>
<dbReference type="GO" id="GO:0003700">
    <property type="term" value="F:DNA-binding transcription factor activity"/>
    <property type="evidence" value="ECO:0007669"/>
    <property type="project" value="TreeGrafter"/>
</dbReference>
<dbReference type="Proteomes" id="UP001238179">
    <property type="component" value="Chromosome"/>
</dbReference>
<organism evidence="1 2">
    <name type="scientific">Mesoterricola silvestris</name>
    <dbReference type="NCBI Taxonomy" id="2927979"/>
    <lineage>
        <taxon>Bacteria</taxon>
        <taxon>Pseudomonadati</taxon>
        <taxon>Acidobacteriota</taxon>
        <taxon>Holophagae</taxon>
        <taxon>Holophagales</taxon>
        <taxon>Holophagaceae</taxon>
        <taxon>Mesoterricola</taxon>
    </lineage>
</organism>
<dbReference type="GO" id="GO:0005829">
    <property type="term" value="C:cytosol"/>
    <property type="evidence" value="ECO:0007669"/>
    <property type="project" value="TreeGrafter"/>
</dbReference>
<evidence type="ECO:0000313" key="2">
    <source>
        <dbReference type="Proteomes" id="UP001238179"/>
    </source>
</evidence>
<protein>
    <submittedName>
        <fullName evidence="1">Rrf2 family transcriptional regulator</fullName>
    </submittedName>
</protein>
<dbReference type="SUPFAM" id="SSF46785">
    <property type="entry name" value="Winged helix' DNA-binding domain"/>
    <property type="match status" value="1"/>
</dbReference>
<dbReference type="PROSITE" id="PS51197">
    <property type="entry name" value="HTH_RRF2_2"/>
    <property type="match status" value="1"/>
</dbReference>
<dbReference type="RefSeq" id="WP_316413381.1">
    <property type="nucleotide sequence ID" value="NZ_AP027080.1"/>
</dbReference>
<gene>
    <name evidence="1" type="primary">iscR</name>
    <name evidence="1" type="ORF">METEAL_38820</name>
</gene>
<dbReference type="KEGG" id="msil:METEAL_38820"/>
<dbReference type="InterPro" id="IPR036390">
    <property type="entry name" value="WH_DNA-bd_sf"/>
</dbReference>
<dbReference type="AlphaFoldDB" id="A0AA48KDR3"/>
<dbReference type="Gene3D" id="1.10.10.10">
    <property type="entry name" value="Winged helix-like DNA-binding domain superfamily/Winged helix DNA-binding domain"/>
    <property type="match status" value="1"/>
</dbReference>
<keyword evidence="2" id="KW-1185">Reference proteome</keyword>
<sequence>MKVSTKGRYGLRIMVELAVHHGSGPVQVTTIAQNQQLPGKYIHVLVGGLKAAGLVTAVRGPNGGIELAREPRSITPLDVVEALEGRISAADCTLDPALCGRAADCVTRDVWCELAAAMETALRRHTLADLAERIKAGGGAAYVI</sequence>
<dbReference type="InterPro" id="IPR000944">
    <property type="entry name" value="Tscrpt_reg_Rrf2"/>
</dbReference>
<reference evidence="2" key="1">
    <citation type="journal article" date="2023" name="Int. J. Syst. Evol. Microbiol.">
        <title>Mesoterricola silvestris gen. nov., sp. nov., Mesoterricola sediminis sp. nov., Geothrix oryzae sp. nov., Geothrix edaphica sp. nov., Geothrix rubra sp. nov., and Geothrix limicola sp. nov., six novel members of Acidobacteriota isolated from soils.</title>
        <authorList>
            <person name="Itoh H."/>
            <person name="Sugisawa Y."/>
            <person name="Mise K."/>
            <person name="Xu Z."/>
            <person name="Kuniyasu M."/>
            <person name="Ushijima N."/>
            <person name="Kawano K."/>
            <person name="Kobayashi E."/>
            <person name="Shiratori Y."/>
            <person name="Masuda Y."/>
            <person name="Senoo K."/>
        </authorList>
    </citation>
    <scope>NUCLEOTIDE SEQUENCE [LARGE SCALE GENOMIC DNA]</scope>
    <source>
        <strain evidence="2">W79</strain>
    </source>
</reference>
<dbReference type="EMBL" id="AP027080">
    <property type="protein sequence ID" value="BDU74708.1"/>
    <property type="molecule type" value="Genomic_DNA"/>
</dbReference>
<name>A0AA48KDR3_9BACT</name>
<dbReference type="PANTHER" id="PTHR33221:SF15">
    <property type="entry name" value="HTH-TYPE TRANSCRIPTIONAL REGULATOR YWGB-RELATED"/>
    <property type="match status" value="1"/>
</dbReference>
<evidence type="ECO:0000313" key="1">
    <source>
        <dbReference type="EMBL" id="BDU74708.1"/>
    </source>
</evidence>
<dbReference type="InterPro" id="IPR030489">
    <property type="entry name" value="TR_Rrf2-type_CS"/>
</dbReference>
<dbReference type="Pfam" id="PF02082">
    <property type="entry name" value="Rrf2"/>
    <property type="match status" value="1"/>
</dbReference>
<accession>A0AA48KDR3</accession>
<dbReference type="PANTHER" id="PTHR33221">
    <property type="entry name" value="WINGED HELIX-TURN-HELIX TRANSCRIPTIONAL REGULATOR, RRF2 FAMILY"/>
    <property type="match status" value="1"/>
</dbReference>
<proteinExistence type="predicted"/>